<dbReference type="Pfam" id="PF13875">
    <property type="entry name" value="DUF4202"/>
    <property type="match status" value="1"/>
</dbReference>
<dbReference type="Proteomes" id="UP000034883">
    <property type="component" value="Chromosome"/>
</dbReference>
<name>A0A0F6W658_9BACT</name>
<evidence type="ECO:0008006" key="3">
    <source>
        <dbReference type="Google" id="ProtNLM"/>
    </source>
</evidence>
<evidence type="ECO:0000313" key="2">
    <source>
        <dbReference type="Proteomes" id="UP000034883"/>
    </source>
</evidence>
<protein>
    <recommendedName>
        <fullName evidence="3">DUF4202 domain-containing protein</fullName>
    </recommendedName>
</protein>
<accession>A0A0F6W658</accession>
<proteinExistence type="predicted"/>
<dbReference type="InterPro" id="IPR025255">
    <property type="entry name" value="DUF4202"/>
</dbReference>
<keyword evidence="2" id="KW-1185">Reference proteome</keyword>
<gene>
    <name evidence="1" type="ORF">DB32_005636</name>
</gene>
<dbReference type="PANTHER" id="PTHR41729">
    <property type="entry name" value="GLUTAMYL-TRNA SYNTHETASE"/>
    <property type="match status" value="1"/>
</dbReference>
<dbReference type="RefSeq" id="WP_053235624.1">
    <property type="nucleotide sequence ID" value="NZ_CP011125.1"/>
</dbReference>
<organism evidence="1 2">
    <name type="scientific">Sandaracinus amylolyticus</name>
    <dbReference type="NCBI Taxonomy" id="927083"/>
    <lineage>
        <taxon>Bacteria</taxon>
        <taxon>Pseudomonadati</taxon>
        <taxon>Myxococcota</taxon>
        <taxon>Polyangia</taxon>
        <taxon>Polyangiales</taxon>
        <taxon>Sandaracinaceae</taxon>
        <taxon>Sandaracinus</taxon>
    </lineage>
</organism>
<dbReference type="PANTHER" id="PTHR41729:SF1">
    <property type="entry name" value="GLUTAMYL-TRNA SYNTHETASE"/>
    <property type="match status" value="1"/>
</dbReference>
<dbReference type="OrthoDB" id="9799165at2"/>
<dbReference type="KEGG" id="samy:DB32_005636"/>
<dbReference type="AlphaFoldDB" id="A0A0F6W658"/>
<evidence type="ECO:0000313" key="1">
    <source>
        <dbReference type="EMBL" id="AKF08487.1"/>
    </source>
</evidence>
<dbReference type="STRING" id="927083.DB32_005636"/>
<reference evidence="1 2" key="1">
    <citation type="submission" date="2015-03" db="EMBL/GenBank/DDBJ databases">
        <title>Genome assembly of Sandaracinus amylolyticus DSM 53668.</title>
        <authorList>
            <person name="Sharma G."/>
            <person name="Subramanian S."/>
        </authorList>
    </citation>
    <scope>NUCLEOTIDE SEQUENCE [LARGE SCALE GENOMIC DNA]</scope>
    <source>
        <strain evidence="1 2">DSM 53668</strain>
    </source>
</reference>
<sequence length="189" mass="20436">MTNDERLERTLAAIDAVNAADPTGEAVTYGRRMSAALAALRPDASDALRIAVRAQHVERWKVPRATYPEGRVGYLKWRRELGAMHAQRASEIMRAEGWDEGTVARVASIVQKQKLASDADTQALEDCACLVFLAHGFDAFAAQHDDAKVIDILRKTWAKMSDTGHAAALAAAPSLSERAQSLIGRALGG</sequence>
<dbReference type="EMBL" id="CP011125">
    <property type="protein sequence ID" value="AKF08487.1"/>
    <property type="molecule type" value="Genomic_DNA"/>
</dbReference>